<accession>A0A2D2DPD3</accession>
<evidence type="ECO:0000313" key="2">
    <source>
        <dbReference type="Proteomes" id="UP000229897"/>
    </source>
</evidence>
<name>A0A2D2DPD3_9BURK</name>
<keyword evidence="2" id="KW-1185">Reference proteome</keyword>
<dbReference type="AlphaFoldDB" id="A0A2D2DPD3"/>
<evidence type="ECO:0000313" key="1">
    <source>
        <dbReference type="EMBL" id="ATQ76816.1"/>
    </source>
</evidence>
<dbReference type="RefSeq" id="WP_099878383.1">
    <property type="nucleotide sequence ID" value="NZ_CP024608.1"/>
</dbReference>
<dbReference type="EMBL" id="CP024608">
    <property type="protein sequence ID" value="ATQ76816.1"/>
    <property type="molecule type" value="Genomic_DNA"/>
</dbReference>
<sequence>MTIAQYRIFGIGSDNDDLHYIGWTRRSLDEEKAQIFSDVAESGSHDIADWVKQAVDGGKIDIFEIELAPSVEDARDSATFWCEYYRTLGINVVTGLC</sequence>
<gene>
    <name evidence="1" type="ORF">CR152_21555</name>
</gene>
<dbReference type="OrthoDB" id="8756498at2"/>
<reference evidence="1" key="1">
    <citation type="submission" date="2017-10" db="EMBL/GenBank/DDBJ databases">
        <title>Massilia psychrophilum sp. nov., a novel purple-pigmented bacterium isolated from Tianshan glacier, Xinjiang Municipality, China.</title>
        <authorList>
            <person name="Wang H."/>
        </authorList>
    </citation>
    <scope>NUCLEOTIDE SEQUENCE [LARGE SCALE GENOMIC DNA]</scope>
    <source>
        <strain evidence="1">B2</strain>
    </source>
</reference>
<protein>
    <submittedName>
        <fullName evidence="1">Uncharacterized protein</fullName>
    </submittedName>
</protein>
<proteinExistence type="predicted"/>
<dbReference type="Proteomes" id="UP000229897">
    <property type="component" value="Chromosome"/>
</dbReference>
<organism evidence="1 2">
    <name type="scientific">Massilia violaceinigra</name>
    <dbReference type="NCBI Taxonomy" id="2045208"/>
    <lineage>
        <taxon>Bacteria</taxon>
        <taxon>Pseudomonadati</taxon>
        <taxon>Pseudomonadota</taxon>
        <taxon>Betaproteobacteria</taxon>
        <taxon>Burkholderiales</taxon>
        <taxon>Oxalobacteraceae</taxon>
        <taxon>Telluria group</taxon>
        <taxon>Massilia</taxon>
    </lineage>
</organism>
<dbReference type="KEGG" id="mass:CR152_21555"/>